<comment type="catalytic activity">
    <reaction evidence="9">
        <text>gamma-L-glutamyl-L-cysteine + glycine + ATP = glutathione + ADP + phosphate + H(+)</text>
        <dbReference type="Rhea" id="RHEA:13557"/>
        <dbReference type="ChEBI" id="CHEBI:15378"/>
        <dbReference type="ChEBI" id="CHEBI:30616"/>
        <dbReference type="ChEBI" id="CHEBI:43474"/>
        <dbReference type="ChEBI" id="CHEBI:57305"/>
        <dbReference type="ChEBI" id="CHEBI:57925"/>
        <dbReference type="ChEBI" id="CHEBI:58173"/>
        <dbReference type="ChEBI" id="CHEBI:456216"/>
        <dbReference type="EC" id="6.3.2.3"/>
    </reaction>
</comment>
<feature type="binding site" evidence="11">
    <location>
        <position position="156"/>
    </location>
    <ligand>
        <name>Mg(2+)</name>
        <dbReference type="ChEBI" id="CHEBI:18420"/>
    </ligand>
</feature>
<evidence type="ECO:0000313" key="14">
    <source>
        <dbReference type="EMBL" id="OJA12167.1"/>
    </source>
</evidence>
<dbReference type="EMBL" id="LVVM01004802">
    <property type="protein sequence ID" value="OJA12167.1"/>
    <property type="molecule type" value="Genomic_DNA"/>
</dbReference>
<keyword evidence="8 9" id="KW-0460">Magnesium</keyword>
<dbReference type="Gene3D" id="1.10.1080.10">
    <property type="entry name" value="Glutathione Synthetase, Chain A, domain 3"/>
    <property type="match status" value="1"/>
</dbReference>
<dbReference type="EC" id="6.3.2.3" evidence="9"/>
<proteinExistence type="inferred from homology"/>
<dbReference type="InterPro" id="IPR014042">
    <property type="entry name" value="Glutathione_synthase_a-hlx"/>
</dbReference>
<dbReference type="PANTHER" id="PTHR11130">
    <property type="entry name" value="GLUTATHIONE SYNTHETASE"/>
    <property type="match status" value="1"/>
</dbReference>
<feature type="domain" description="Glutathione synthase substrate-binding" evidence="13">
    <location>
        <begin position="222"/>
        <end position="334"/>
    </location>
</feature>
<dbReference type="OrthoDB" id="2020073at2759"/>
<dbReference type="InterPro" id="IPR037013">
    <property type="entry name" value="GSH-S_sub-bd_sf"/>
</dbReference>
<feature type="binding site" evidence="10">
    <location>
        <begin position="425"/>
        <end position="434"/>
    </location>
    <ligand>
        <name>ATP</name>
        <dbReference type="ChEBI" id="CHEBI:30616"/>
    </ligand>
</feature>
<dbReference type="InterPro" id="IPR016185">
    <property type="entry name" value="PreATP-grasp_dom_sf"/>
</dbReference>
<comment type="caution">
    <text evidence="14">The sequence shown here is derived from an EMBL/GenBank/DDBJ whole genome shotgun (WGS) entry which is preliminary data.</text>
</comment>
<keyword evidence="3 9" id="KW-0436">Ligase</keyword>
<dbReference type="AlphaFoldDB" id="A0A1J8PUK4"/>
<dbReference type="PANTHER" id="PTHR11130:SF0">
    <property type="entry name" value="GLUTATHIONE SYNTHETASE"/>
    <property type="match status" value="1"/>
</dbReference>
<dbReference type="Gene3D" id="3.30.1490.80">
    <property type="match status" value="1"/>
</dbReference>
<evidence type="ECO:0000259" key="13">
    <source>
        <dbReference type="Pfam" id="PF03199"/>
    </source>
</evidence>
<dbReference type="Pfam" id="PF03199">
    <property type="entry name" value="GSH_synthase"/>
    <property type="match status" value="1"/>
</dbReference>
<evidence type="ECO:0000256" key="3">
    <source>
        <dbReference type="ARBA" id="ARBA00022598"/>
    </source>
</evidence>
<keyword evidence="4 9" id="KW-0317">Glutathione biosynthesis</keyword>
<evidence type="ECO:0000256" key="8">
    <source>
        <dbReference type="ARBA" id="ARBA00022842"/>
    </source>
</evidence>
<feature type="binding site" evidence="10">
    <location>
        <position position="337"/>
    </location>
    <ligand>
        <name>ATP</name>
        <dbReference type="ChEBI" id="CHEBI:30616"/>
    </ligand>
</feature>
<organism evidence="14 15">
    <name type="scientific">Rhizopogon vesiculosus</name>
    <dbReference type="NCBI Taxonomy" id="180088"/>
    <lineage>
        <taxon>Eukaryota</taxon>
        <taxon>Fungi</taxon>
        <taxon>Dikarya</taxon>
        <taxon>Basidiomycota</taxon>
        <taxon>Agaricomycotina</taxon>
        <taxon>Agaricomycetes</taxon>
        <taxon>Agaricomycetidae</taxon>
        <taxon>Boletales</taxon>
        <taxon>Suillineae</taxon>
        <taxon>Rhizopogonaceae</taxon>
        <taxon>Rhizopogon</taxon>
    </lineage>
</organism>
<evidence type="ECO:0000313" key="15">
    <source>
        <dbReference type="Proteomes" id="UP000183567"/>
    </source>
</evidence>
<dbReference type="GO" id="GO:0000287">
    <property type="term" value="F:magnesium ion binding"/>
    <property type="evidence" value="ECO:0007669"/>
    <property type="project" value="UniProtKB-UniRule"/>
</dbReference>
<dbReference type="GO" id="GO:0043295">
    <property type="term" value="F:glutathione binding"/>
    <property type="evidence" value="ECO:0007669"/>
    <property type="project" value="UniProtKB-UniRule"/>
</dbReference>
<keyword evidence="15" id="KW-1185">Reference proteome</keyword>
<feature type="binding site" evidence="10">
    <location>
        <position position="524"/>
    </location>
    <ligand>
        <name>ATP</name>
        <dbReference type="ChEBI" id="CHEBI:30616"/>
    </ligand>
</feature>
<dbReference type="Proteomes" id="UP000183567">
    <property type="component" value="Unassembled WGS sequence"/>
</dbReference>
<comment type="cofactor">
    <cofactor evidence="9 11">
        <name>Mg(2+)</name>
        <dbReference type="ChEBI" id="CHEBI:18420"/>
    </cofactor>
    <text evidence="9 11">Binds 1 Mg(2+) ion per subunit.</text>
</comment>
<dbReference type="GO" id="GO:0005829">
    <property type="term" value="C:cytosol"/>
    <property type="evidence" value="ECO:0007669"/>
    <property type="project" value="TreeGrafter"/>
</dbReference>
<keyword evidence="7 9" id="KW-0067">ATP-binding</keyword>
<feature type="binding site" evidence="10">
    <location>
        <position position="436"/>
    </location>
    <ligand>
        <name>ATP</name>
        <dbReference type="ChEBI" id="CHEBI:30616"/>
    </ligand>
</feature>
<keyword evidence="5 9" id="KW-0479">Metal-binding</keyword>
<keyword evidence="6 9" id="KW-0547">Nucleotide-binding</keyword>
<dbReference type="GO" id="GO:0004363">
    <property type="term" value="F:glutathione synthase activity"/>
    <property type="evidence" value="ECO:0007669"/>
    <property type="project" value="UniProtKB-UniRule"/>
</dbReference>
<feature type="binding site" evidence="10">
    <location>
        <position position="498"/>
    </location>
    <ligand>
        <name>ATP</name>
        <dbReference type="ChEBI" id="CHEBI:30616"/>
    </ligand>
</feature>
<dbReference type="Gene3D" id="3.30.1490.50">
    <property type="match status" value="1"/>
</dbReference>
<dbReference type="SUPFAM" id="SSF56059">
    <property type="entry name" value="Glutathione synthetase ATP-binding domain-like"/>
    <property type="match status" value="1"/>
</dbReference>
<evidence type="ECO:0000256" key="4">
    <source>
        <dbReference type="ARBA" id="ARBA00022684"/>
    </source>
</evidence>
<evidence type="ECO:0000256" key="12">
    <source>
        <dbReference type="PIRSR" id="PIRSR001558-3"/>
    </source>
</evidence>
<feature type="binding site" evidence="10">
    <location>
        <position position="237"/>
    </location>
    <ligand>
        <name>substrate</name>
    </ligand>
</feature>
<sequence>MAVSFDFSSWPPQLTPEQLEALTLAATTYALSHGLLYLPPSNSLSNTQPRIPTTAIHAPISLFPSPFPRAQFEAARKLQSVYNVLYTRVAMDTQFLDTVMGADAGVGKADEFTGTLWRGWKNIREHDVVQPLHLGLFRSDYLLQDDRLGLSLKQVEFNTVSSSFGSLSERVAAMHRHILASTSYLSASPYLTADNFPENKTTSGLAEGLAKAHDAYGVQGARILFVVQPNERNVFDQRWLEYELLEKHEILVIRQTLAELAVSASLVPSTHVLTITLPSSSSLTSQPATYEISTIYFRASYTPSDFPASSYYDTRFLLERSRAIKCPSLPLQLAGGKKVQEALTRPGMLEHFLGNEGARWGIGARDLSAFATNIRDTWMGMWALDSDDADIVTALDRLQAVASGRGSEPPGTRLARHKAASLVLKPQREGGGNNVYREAIPAFLDSLRVEEREAWIAMEMIETPRGVGGYLVRAAPSSSNASDGSTEKKVVRADVISELGIFGYALFGAGDVVEKEVGWLVRTKGTESNEGGVAAGFSVLDSVVLV</sequence>
<gene>
    <name evidence="14" type="ORF">AZE42_05964</name>
</gene>
<dbReference type="InterPro" id="IPR004887">
    <property type="entry name" value="GSH_synth_subst-bd"/>
</dbReference>
<feature type="binding site" evidence="10">
    <location>
        <begin position="458"/>
        <end position="461"/>
    </location>
    <ligand>
        <name>ATP</name>
        <dbReference type="ChEBI" id="CHEBI:30616"/>
    </ligand>
</feature>
<name>A0A1J8PUK4_9AGAM</name>
<dbReference type="Gene3D" id="3.40.50.1760">
    <property type="entry name" value="Glutathione synthase, substrate-binding domain superfamily, eukaryotic"/>
    <property type="match status" value="1"/>
</dbReference>
<feature type="binding site" evidence="12">
    <location>
        <begin position="231"/>
        <end position="233"/>
    </location>
    <ligand>
        <name>substrate</name>
    </ligand>
</feature>
<feature type="binding site" evidence="12">
    <location>
        <begin position="298"/>
        <end position="301"/>
    </location>
    <ligand>
        <name>substrate</name>
    </ligand>
</feature>
<evidence type="ECO:0000256" key="5">
    <source>
        <dbReference type="ARBA" id="ARBA00022723"/>
    </source>
</evidence>
<feature type="binding site" evidence="10">
    <location>
        <position position="138"/>
    </location>
    <ligand>
        <name>substrate</name>
    </ligand>
</feature>
<evidence type="ECO:0000256" key="6">
    <source>
        <dbReference type="ARBA" id="ARBA00022741"/>
    </source>
</evidence>
<feature type="binding site" evidence="10">
    <location>
        <position position="530"/>
    </location>
    <ligand>
        <name>ATP</name>
        <dbReference type="ChEBI" id="CHEBI:30616"/>
    </ligand>
</feature>
<evidence type="ECO:0000256" key="7">
    <source>
        <dbReference type="ARBA" id="ARBA00022840"/>
    </source>
</evidence>
<dbReference type="STRING" id="180088.A0A1J8PUK4"/>
<dbReference type="SUPFAM" id="SSF52440">
    <property type="entry name" value="PreATP-grasp domain"/>
    <property type="match status" value="1"/>
</dbReference>
<feature type="binding site" evidence="10">
    <location>
        <position position="156"/>
    </location>
    <ligand>
        <name>ATP</name>
        <dbReference type="ChEBI" id="CHEBI:30616"/>
    </ligand>
</feature>
<dbReference type="UniPathway" id="UPA00142">
    <property type="reaction ID" value="UER00210"/>
</dbReference>
<dbReference type="GO" id="GO:0005524">
    <property type="term" value="F:ATP binding"/>
    <property type="evidence" value="ECO:0007669"/>
    <property type="project" value="UniProtKB-UniRule"/>
</dbReference>
<dbReference type="InterPro" id="IPR014709">
    <property type="entry name" value="Glutathione_synthase_C_euk"/>
</dbReference>
<feature type="binding site" evidence="12">
    <location>
        <begin position="533"/>
        <end position="534"/>
    </location>
    <ligand>
        <name>substrate</name>
    </ligand>
</feature>
<evidence type="ECO:0000256" key="1">
    <source>
        <dbReference type="ARBA" id="ARBA00004965"/>
    </source>
</evidence>
<dbReference type="InterPro" id="IPR014049">
    <property type="entry name" value="Glutathione_synthase_N_euk"/>
</dbReference>
<feature type="binding site" evidence="11">
    <location>
        <position position="158"/>
    </location>
    <ligand>
        <name>Mg(2+)</name>
        <dbReference type="ChEBI" id="CHEBI:18420"/>
    </ligand>
</feature>
<evidence type="ECO:0000256" key="11">
    <source>
        <dbReference type="PIRSR" id="PIRSR001558-2"/>
    </source>
</evidence>
<dbReference type="Pfam" id="PF03917">
    <property type="entry name" value="GSH_synth_ATP"/>
    <property type="match status" value="1"/>
</dbReference>
<reference evidence="14 15" key="1">
    <citation type="submission" date="2016-03" db="EMBL/GenBank/DDBJ databases">
        <title>Comparative genomics of the ectomycorrhizal sister species Rhizopogon vinicolor and Rhizopogon vesiculosus (Basidiomycota: Boletales) reveals a divergence of the mating type B locus.</title>
        <authorList>
            <person name="Mujic A.B."/>
            <person name="Kuo A."/>
            <person name="Tritt A."/>
            <person name="Lipzen A."/>
            <person name="Chen C."/>
            <person name="Johnson J."/>
            <person name="Sharma A."/>
            <person name="Barry K."/>
            <person name="Grigoriev I.V."/>
            <person name="Spatafora J.W."/>
        </authorList>
    </citation>
    <scope>NUCLEOTIDE SEQUENCE [LARGE SCALE GENOMIC DNA]</scope>
    <source>
        <strain evidence="14 15">AM-OR11-056</strain>
    </source>
</reference>
<dbReference type="NCBIfam" id="TIGR01986">
    <property type="entry name" value="glut_syn_euk"/>
    <property type="match status" value="1"/>
</dbReference>
<evidence type="ECO:0000256" key="10">
    <source>
        <dbReference type="PIRSR" id="PIRSR001558-1"/>
    </source>
</evidence>
<protein>
    <recommendedName>
        <fullName evidence="9">Glutathione synthetase</fullName>
        <shortName evidence="9">GSH-S</shortName>
        <ecNumber evidence="9">6.3.2.3</ecNumber>
    </recommendedName>
</protein>
<feature type="binding site" evidence="11">
    <location>
        <position position="429"/>
    </location>
    <ligand>
        <name>Mg(2+)</name>
        <dbReference type="ChEBI" id="CHEBI:18420"/>
    </ligand>
</feature>
<evidence type="ECO:0000256" key="2">
    <source>
        <dbReference type="ARBA" id="ARBA00010385"/>
    </source>
</evidence>
<evidence type="ECO:0000256" key="9">
    <source>
        <dbReference type="PIRNR" id="PIRNR001558"/>
    </source>
</evidence>
<dbReference type="Gene3D" id="3.30.470.20">
    <property type="entry name" value="ATP-grasp fold, B domain"/>
    <property type="match status" value="1"/>
</dbReference>
<feature type="binding site" evidence="10">
    <location>
        <position position="522"/>
    </location>
    <ligand>
        <name>substrate</name>
    </ligand>
</feature>
<dbReference type="PIRSF" id="PIRSF001558">
    <property type="entry name" value="GSHase"/>
    <property type="match status" value="1"/>
</dbReference>
<comment type="pathway">
    <text evidence="1 9">Sulfur metabolism; glutathione biosynthesis; glutathione from L-cysteine and L-glutamate: step 2/2.</text>
</comment>
<comment type="similarity">
    <text evidence="2 9">Belongs to the eukaryotic GSH synthase family.</text>
</comment>
<accession>A0A1J8PUK4</accession>
<dbReference type="InterPro" id="IPR005615">
    <property type="entry name" value="Glutathione_synthase"/>
</dbReference>
<feature type="binding site" evidence="12">
    <location>
        <begin position="160"/>
        <end position="163"/>
    </location>
    <ligand>
        <name>substrate</name>
    </ligand>
</feature>